<reference evidence="1" key="1">
    <citation type="submission" date="2019-08" db="EMBL/GenBank/DDBJ databases">
        <authorList>
            <person name="Kucharzyk K."/>
            <person name="Murdoch R.W."/>
            <person name="Higgins S."/>
            <person name="Loffler F."/>
        </authorList>
    </citation>
    <scope>NUCLEOTIDE SEQUENCE</scope>
</reference>
<dbReference type="AlphaFoldDB" id="A0A645A7C2"/>
<sequence length="100" mass="11201">MVEIDVTQIRPAVQINQMAHDHLAYRRTKDLLLCRIDGIGLYDLAVVDLNDHDGLPGRKRCFLGQETGELYGARIGVDGETVSLHQLELRSNDKTCIPSQ</sequence>
<organism evidence="1">
    <name type="scientific">bioreactor metagenome</name>
    <dbReference type="NCBI Taxonomy" id="1076179"/>
    <lineage>
        <taxon>unclassified sequences</taxon>
        <taxon>metagenomes</taxon>
        <taxon>ecological metagenomes</taxon>
    </lineage>
</organism>
<name>A0A645A7C2_9ZZZZ</name>
<comment type="caution">
    <text evidence="1">The sequence shown here is derived from an EMBL/GenBank/DDBJ whole genome shotgun (WGS) entry which is preliminary data.</text>
</comment>
<gene>
    <name evidence="1" type="ORF">SDC9_95740</name>
</gene>
<evidence type="ECO:0000313" key="1">
    <source>
        <dbReference type="EMBL" id="MPM49012.1"/>
    </source>
</evidence>
<protein>
    <submittedName>
        <fullName evidence="1">Uncharacterized protein</fullName>
    </submittedName>
</protein>
<proteinExistence type="predicted"/>
<dbReference type="EMBL" id="VSSQ01012346">
    <property type="protein sequence ID" value="MPM49012.1"/>
    <property type="molecule type" value="Genomic_DNA"/>
</dbReference>
<accession>A0A645A7C2</accession>